<dbReference type="AlphaFoldDB" id="A0ABD2Q1Z6"/>
<evidence type="ECO:0000313" key="4">
    <source>
        <dbReference type="Proteomes" id="UP001626550"/>
    </source>
</evidence>
<dbReference type="Gene3D" id="2.10.25.10">
    <property type="entry name" value="Laminin"/>
    <property type="match status" value="1"/>
</dbReference>
<proteinExistence type="predicted"/>
<accession>A0ABD2Q1Z6</accession>
<comment type="caution">
    <text evidence="3">The sequence shown here is derived from an EMBL/GenBank/DDBJ whole genome shotgun (WGS) entry which is preliminary data.</text>
</comment>
<comment type="caution">
    <text evidence="1">Lacks conserved residue(s) required for the propagation of feature annotation.</text>
</comment>
<reference evidence="3 4" key="1">
    <citation type="submission" date="2024-11" db="EMBL/GenBank/DDBJ databases">
        <title>Adaptive evolution of stress response genes in parasites aligns with host niche diversity.</title>
        <authorList>
            <person name="Hahn C."/>
            <person name="Resl P."/>
        </authorList>
    </citation>
    <scope>NUCLEOTIDE SEQUENCE [LARGE SCALE GENOMIC DNA]</scope>
    <source>
        <strain evidence="3">EGGRZ-B1_66</strain>
        <tissue evidence="3">Body</tissue>
    </source>
</reference>
<gene>
    <name evidence="3" type="primary">JAG2</name>
    <name evidence="3" type="ORF">Ciccas_008002</name>
</gene>
<keyword evidence="4" id="KW-1185">Reference proteome</keyword>
<dbReference type="EMBL" id="JBJKFK010001317">
    <property type="protein sequence ID" value="KAL3313398.1"/>
    <property type="molecule type" value="Genomic_DNA"/>
</dbReference>
<dbReference type="PROSITE" id="PS50026">
    <property type="entry name" value="EGF_3"/>
    <property type="match status" value="1"/>
</dbReference>
<evidence type="ECO:0000259" key="2">
    <source>
        <dbReference type="PROSITE" id="PS50026"/>
    </source>
</evidence>
<dbReference type="PROSITE" id="PS00022">
    <property type="entry name" value="EGF_1"/>
    <property type="match status" value="1"/>
</dbReference>
<evidence type="ECO:0000256" key="1">
    <source>
        <dbReference type="PROSITE-ProRule" id="PRU00076"/>
    </source>
</evidence>
<organism evidence="3 4">
    <name type="scientific">Cichlidogyrus casuarinus</name>
    <dbReference type="NCBI Taxonomy" id="1844966"/>
    <lineage>
        <taxon>Eukaryota</taxon>
        <taxon>Metazoa</taxon>
        <taxon>Spiralia</taxon>
        <taxon>Lophotrochozoa</taxon>
        <taxon>Platyhelminthes</taxon>
        <taxon>Monogenea</taxon>
        <taxon>Monopisthocotylea</taxon>
        <taxon>Dactylogyridea</taxon>
        <taxon>Ancyrocephalidae</taxon>
        <taxon>Cichlidogyrus</taxon>
    </lineage>
</organism>
<dbReference type="Proteomes" id="UP001626550">
    <property type="component" value="Unassembled WGS sequence"/>
</dbReference>
<keyword evidence="1" id="KW-0245">EGF-like domain</keyword>
<protein>
    <submittedName>
        <fullName evidence="3">Protein jagged-2</fullName>
    </submittedName>
</protein>
<dbReference type="InterPro" id="IPR000742">
    <property type="entry name" value="EGF"/>
</dbReference>
<feature type="domain" description="EGF-like" evidence="2">
    <location>
        <begin position="6"/>
        <end position="42"/>
    </location>
</feature>
<sequence length="327" mass="37711">MVKRIIISRCEPNPCGFGAKCIERNGQFKCMCPKGRRGVVCNEVEPNFSITLPGCKDSHDNYRKDSETWNEFCRNCSCIEGSKICKETCGNNQCNPIDESIDTCVNSKCVTMLQEEEDKCLTGHCVKRHFCIADRMLQRNNVTLDEYLETIHGIQVSKQPDVYCSSFSDDSLPENCVKIYLHFNGLLMPYGVWLSDLCRAVKSVSRAKEELHYGIECSRKVVDRNSFEQIILDVTLHVPGAREENRSKIIETLKEFETDLRTFLKRELMLEKDSGASIQVYNRPLEGYKQYDLLLLRALVYASSDINWYNSSKDWLYGEITQKLEYF</sequence>
<name>A0ABD2Q1Z6_9PLAT</name>
<feature type="disulfide bond" evidence="1">
    <location>
        <begin position="32"/>
        <end position="41"/>
    </location>
</feature>
<dbReference type="SUPFAM" id="SSF57196">
    <property type="entry name" value="EGF/Laminin"/>
    <property type="match status" value="1"/>
</dbReference>
<evidence type="ECO:0000313" key="3">
    <source>
        <dbReference type="EMBL" id="KAL3313398.1"/>
    </source>
</evidence>
<dbReference type="CDD" id="cd00054">
    <property type="entry name" value="EGF_CA"/>
    <property type="match status" value="1"/>
</dbReference>
<keyword evidence="1" id="KW-1015">Disulfide bond</keyword>